<dbReference type="EMBL" id="LAZR01014134">
    <property type="protein sequence ID" value="KKM18834.1"/>
    <property type="molecule type" value="Genomic_DNA"/>
</dbReference>
<dbReference type="AlphaFoldDB" id="A0A0F9IGB0"/>
<organism evidence="1">
    <name type="scientific">marine sediment metagenome</name>
    <dbReference type="NCBI Taxonomy" id="412755"/>
    <lineage>
        <taxon>unclassified sequences</taxon>
        <taxon>metagenomes</taxon>
        <taxon>ecological metagenomes</taxon>
    </lineage>
</organism>
<sequence length="333" mass="38689">MKFHIKIYNIEIVDCSSCYNLIFPNPQSREILLEMILRIYESGVISRIGEFTFLFDRIELQSPKVVGESRYKSKDDSSKYKFQSGEKAETNKLSGLYVEQKEDTLKRIKKTSSLRHVQTFYIEPGLNGIKQAIQYIRLLYNNQRDLLPDYLKDVEPHHFRFSGGVIWKMNEEWKIRNGLCDNIDGDDTIGVSSIESDMFFGFGNFGGDSSDIFTSPRYLDHLNAITGVIDEIAPGKFIAGPEELAELLEFEVLKKIGRKLVAGDEEKYKENLERFETYTFARGLDKQSEKFFKNKYQVLKEKAERGEKLTWMENLELTQNEKIVKALENERDS</sequence>
<gene>
    <name evidence="1" type="ORF">LCGC14_1661710</name>
</gene>
<reference evidence="1" key="1">
    <citation type="journal article" date="2015" name="Nature">
        <title>Complex archaea that bridge the gap between prokaryotes and eukaryotes.</title>
        <authorList>
            <person name="Spang A."/>
            <person name="Saw J.H."/>
            <person name="Jorgensen S.L."/>
            <person name="Zaremba-Niedzwiedzka K."/>
            <person name="Martijn J."/>
            <person name="Lind A.E."/>
            <person name="van Eijk R."/>
            <person name="Schleper C."/>
            <person name="Guy L."/>
            <person name="Ettema T.J."/>
        </authorList>
    </citation>
    <scope>NUCLEOTIDE SEQUENCE</scope>
</reference>
<name>A0A0F9IGB0_9ZZZZ</name>
<proteinExistence type="predicted"/>
<protein>
    <submittedName>
        <fullName evidence="1">Uncharacterized protein</fullName>
    </submittedName>
</protein>
<accession>A0A0F9IGB0</accession>
<comment type="caution">
    <text evidence="1">The sequence shown here is derived from an EMBL/GenBank/DDBJ whole genome shotgun (WGS) entry which is preliminary data.</text>
</comment>
<evidence type="ECO:0000313" key="1">
    <source>
        <dbReference type="EMBL" id="KKM18834.1"/>
    </source>
</evidence>